<proteinExistence type="predicted"/>
<keyword evidence="3" id="KW-1185">Reference proteome</keyword>
<comment type="caution">
    <text evidence="2">The sequence shown here is derived from an EMBL/GenBank/DDBJ whole genome shotgun (WGS) entry which is preliminary data.</text>
</comment>
<dbReference type="AlphaFoldDB" id="M3UVC6"/>
<organism evidence="2 3">
    <name type="scientific">Gordonia malaquae NBRC 108250</name>
    <dbReference type="NCBI Taxonomy" id="1223542"/>
    <lineage>
        <taxon>Bacteria</taxon>
        <taxon>Bacillati</taxon>
        <taxon>Actinomycetota</taxon>
        <taxon>Actinomycetes</taxon>
        <taxon>Mycobacteriales</taxon>
        <taxon>Gordoniaceae</taxon>
        <taxon>Gordonia</taxon>
    </lineage>
</organism>
<dbReference type="STRING" id="410332.SAMN04488550_2182"/>
<dbReference type="InterPro" id="IPR016181">
    <property type="entry name" value="Acyl_CoA_acyltransferase"/>
</dbReference>
<name>M3UVC6_GORML</name>
<feature type="domain" description="N-acetyltransferase" evidence="1">
    <location>
        <begin position="97"/>
        <end position="230"/>
    </location>
</feature>
<dbReference type="Gene3D" id="3.40.630.30">
    <property type="match status" value="1"/>
</dbReference>
<dbReference type="InterPro" id="IPR013653">
    <property type="entry name" value="GCN5-like_dom"/>
</dbReference>
<dbReference type="CDD" id="cd04301">
    <property type="entry name" value="NAT_SF"/>
    <property type="match status" value="1"/>
</dbReference>
<sequence>MTAVDTSILDNPAFAALNGPHSGFAERVGAAVRYPTDVSPFTAIPSDPTADDWADLATLVGPGGVVAFGSPSGITPPTGWSVVFEGAGAQYVGDRVEAVRDERSVVLTGADVPEILDLIDRTEPGPFLARTVQLGTYLGIRQHGALVAMAGERLRLPGWTEISAVCTDPAARGQGLASALVRHVAANIVATGSTPFLHVAADNPARRLYEDLGFTLRAEVVFTALTAPSP</sequence>
<dbReference type="PROSITE" id="PS51186">
    <property type="entry name" value="GNAT"/>
    <property type="match status" value="1"/>
</dbReference>
<accession>M3UVC6</accession>
<evidence type="ECO:0000313" key="3">
    <source>
        <dbReference type="Proteomes" id="UP000035009"/>
    </source>
</evidence>
<dbReference type="Proteomes" id="UP000035009">
    <property type="component" value="Unassembled WGS sequence"/>
</dbReference>
<evidence type="ECO:0000313" key="2">
    <source>
        <dbReference type="EMBL" id="GAC79477.1"/>
    </source>
</evidence>
<gene>
    <name evidence="2" type="ORF">GM1_010_00670</name>
</gene>
<keyword evidence="2" id="KW-0808">Transferase</keyword>
<dbReference type="GO" id="GO:0016747">
    <property type="term" value="F:acyltransferase activity, transferring groups other than amino-acyl groups"/>
    <property type="evidence" value="ECO:0007669"/>
    <property type="project" value="InterPro"/>
</dbReference>
<dbReference type="RefSeq" id="WP_008377911.1">
    <property type="nucleotide sequence ID" value="NZ_BAOP01000010.1"/>
</dbReference>
<protein>
    <submittedName>
        <fullName evidence="2">Putative acetyltransferase</fullName>
    </submittedName>
</protein>
<dbReference type="OrthoDB" id="9797456at2"/>
<dbReference type="SUPFAM" id="SSF55729">
    <property type="entry name" value="Acyl-CoA N-acyltransferases (Nat)"/>
    <property type="match status" value="1"/>
</dbReference>
<reference evidence="2 3" key="1">
    <citation type="submission" date="2013-02" db="EMBL/GenBank/DDBJ databases">
        <title>Whole genome shotgun sequence of Gordonia malaquae NBRC 108250.</title>
        <authorList>
            <person name="Yoshida I."/>
            <person name="Hosoyama A."/>
            <person name="Tsuchikane K."/>
            <person name="Ando Y."/>
            <person name="Baba S."/>
            <person name="Ohji S."/>
            <person name="Hamada M."/>
            <person name="Tamura T."/>
            <person name="Yamazoe A."/>
            <person name="Yamazaki S."/>
            <person name="Fujita N."/>
        </authorList>
    </citation>
    <scope>NUCLEOTIDE SEQUENCE [LARGE SCALE GENOMIC DNA]</scope>
    <source>
        <strain evidence="2 3">NBRC 108250</strain>
    </source>
</reference>
<evidence type="ECO:0000259" key="1">
    <source>
        <dbReference type="PROSITE" id="PS51186"/>
    </source>
</evidence>
<dbReference type="EMBL" id="BAOP01000010">
    <property type="protein sequence ID" value="GAC79477.1"/>
    <property type="molecule type" value="Genomic_DNA"/>
</dbReference>
<dbReference type="InterPro" id="IPR000182">
    <property type="entry name" value="GNAT_dom"/>
</dbReference>
<dbReference type="eggNOG" id="COG3393">
    <property type="taxonomic scope" value="Bacteria"/>
</dbReference>
<dbReference type="Pfam" id="PF08445">
    <property type="entry name" value="FR47"/>
    <property type="match status" value="1"/>
</dbReference>